<evidence type="ECO:0000313" key="3">
    <source>
        <dbReference type="EMBL" id="REE79854.1"/>
    </source>
</evidence>
<comment type="caution">
    <text evidence="3">The sequence shown here is derived from an EMBL/GenBank/DDBJ whole genome shotgun (WGS) entry which is preliminary data.</text>
</comment>
<organism evidence="3 4">
    <name type="scientific">Lutibacter oceani</name>
    <dbReference type="NCBI Taxonomy" id="1853311"/>
    <lineage>
        <taxon>Bacteria</taxon>
        <taxon>Pseudomonadati</taxon>
        <taxon>Bacteroidota</taxon>
        <taxon>Flavobacteriia</taxon>
        <taxon>Flavobacteriales</taxon>
        <taxon>Flavobacteriaceae</taxon>
        <taxon>Lutibacter</taxon>
    </lineage>
</organism>
<dbReference type="RefSeq" id="WP_115882228.1">
    <property type="nucleotide sequence ID" value="NZ_QTTQ01000012.1"/>
</dbReference>
<dbReference type="AlphaFoldDB" id="A0A3D9RQU4"/>
<keyword evidence="4" id="KW-1185">Reference proteome</keyword>
<sequence length="756" mass="87655">MKKIFLLILSSVIVSTSFFAQEVEQKTVKQKGHYNVSKFKQLHEELPTPDSQHTASGAPGYEYTQQKVDYKMDIILDDENERIYGEETITYHNNSTDKLEYLWLQLDQNKRAANSKSPEVESSGLNTLYSPSQFSKTFIEDKFDGGFKIEYVKNMDGSDASYLINQTMMRLNLDKPLATGESHSFKIKWWYNINNHITQGGRSGFEHFPADDNNSYVIAQFFPRLCVYDNVEGWQNDQFWGRSEFALEFGDYEVNITTPDDHILGATGVLKNEQEVLTKMQQKRLAEARKTFDNPVLIVTQDEAINAEQDKSKKTKTWKFFAENVRDYAFATSRKFIWDAMAVDINGRTVMAYSYYSKEANPLYGDHSTRAVAQTLITYSRHTIDYPYHKAISVDGQMGMEYPQICFNPGRPNPDGTYNDRTKYRMIGVTIHEVGHNFFPMIINSDERQWTWMDEGLNSFVQMLAMMDYEEGYPLNRGLPKNIVGYMKGDQSKLAPIMAKGDDLYEFGNNAYAKPATGLWILRNTIMGPELFDHAFRTYSKRWAFKHPTPADFFRTMEDASAMDLDWFWRGWFYTTGNNDIGIKEVKKYHITDKPTEQAIKVYKRYGIEKDQIPPSLFLVSEDSEEFTEDLKGKKAEDYSLLTEYIDQNFSPEEKSGMEAPKYFYELKFEKPGDLVMPIIVEFEYEDGTKERKQYPAQIWRKNDAEVTKVFPSTKAINKITIDPDQETADVDLSNNSWPKTTETKFDNFKKNQIKG</sequence>
<dbReference type="Gene3D" id="1.10.390.10">
    <property type="entry name" value="Neutral Protease Domain 2"/>
    <property type="match status" value="1"/>
</dbReference>
<gene>
    <name evidence="3" type="ORF">BX611_2752</name>
</gene>
<dbReference type="GO" id="GO:0008237">
    <property type="term" value="F:metallopeptidase activity"/>
    <property type="evidence" value="ECO:0007669"/>
    <property type="project" value="InterPro"/>
</dbReference>
<name>A0A3D9RQU4_9FLAO</name>
<evidence type="ECO:0000259" key="2">
    <source>
        <dbReference type="Pfam" id="PF01433"/>
    </source>
</evidence>
<dbReference type="Pfam" id="PF01433">
    <property type="entry name" value="Peptidase_M1"/>
    <property type="match status" value="1"/>
</dbReference>
<keyword evidence="1" id="KW-0732">Signal</keyword>
<accession>A0A3D9RQU4</accession>
<evidence type="ECO:0000313" key="4">
    <source>
        <dbReference type="Proteomes" id="UP000256429"/>
    </source>
</evidence>
<dbReference type="Proteomes" id="UP000256429">
    <property type="component" value="Unassembled WGS sequence"/>
</dbReference>
<dbReference type="EMBL" id="QTTQ01000012">
    <property type="protein sequence ID" value="REE79854.1"/>
    <property type="molecule type" value="Genomic_DNA"/>
</dbReference>
<evidence type="ECO:0000256" key="1">
    <source>
        <dbReference type="SAM" id="SignalP"/>
    </source>
</evidence>
<feature type="chain" id="PRO_5017741545" description="Peptidase M1 membrane alanine aminopeptidase domain-containing protein" evidence="1">
    <location>
        <begin position="21"/>
        <end position="756"/>
    </location>
</feature>
<proteinExistence type="predicted"/>
<dbReference type="GO" id="GO:0008270">
    <property type="term" value="F:zinc ion binding"/>
    <property type="evidence" value="ECO:0007669"/>
    <property type="project" value="InterPro"/>
</dbReference>
<feature type="signal peptide" evidence="1">
    <location>
        <begin position="1"/>
        <end position="20"/>
    </location>
</feature>
<dbReference type="CDD" id="cd09604">
    <property type="entry name" value="M1_APN_like"/>
    <property type="match status" value="1"/>
</dbReference>
<dbReference type="OrthoDB" id="9814383at2"/>
<reference evidence="3 4" key="1">
    <citation type="submission" date="2018-08" db="EMBL/GenBank/DDBJ databases">
        <title>Genomic Encyclopedia of Type Strains, Phase III (KMG-III): the genomes of soil and plant-associated and newly described type strains.</title>
        <authorList>
            <person name="Whitman W."/>
        </authorList>
    </citation>
    <scope>NUCLEOTIDE SEQUENCE [LARGE SCALE GENOMIC DNA]</scope>
    <source>
        <strain evidence="3 4">325-5</strain>
    </source>
</reference>
<feature type="domain" description="Peptidase M1 membrane alanine aminopeptidase" evidence="2">
    <location>
        <begin position="417"/>
        <end position="572"/>
    </location>
</feature>
<protein>
    <recommendedName>
        <fullName evidence="2">Peptidase M1 membrane alanine aminopeptidase domain-containing protein</fullName>
    </recommendedName>
</protein>
<dbReference type="InterPro" id="IPR027268">
    <property type="entry name" value="Peptidase_M4/M1_CTD_sf"/>
</dbReference>
<dbReference type="InterPro" id="IPR014782">
    <property type="entry name" value="Peptidase_M1_dom"/>
</dbReference>
<dbReference type="SUPFAM" id="SSF55486">
    <property type="entry name" value="Metalloproteases ('zincins'), catalytic domain"/>
    <property type="match status" value="1"/>
</dbReference>